<dbReference type="SMART" id="SM00829">
    <property type="entry name" value="PKS_ER"/>
    <property type="match status" value="1"/>
</dbReference>
<accession>A4XF27</accession>
<dbReference type="GO" id="GO:0005829">
    <property type="term" value="C:cytosol"/>
    <property type="evidence" value="ECO:0007669"/>
    <property type="project" value="TreeGrafter"/>
</dbReference>
<dbReference type="InterPro" id="IPR020843">
    <property type="entry name" value="ER"/>
</dbReference>
<evidence type="ECO:0000256" key="3">
    <source>
        <dbReference type="ARBA" id="ARBA00022833"/>
    </source>
</evidence>
<keyword evidence="5" id="KW-0520">NAD</keyword>
<sequence length="367" mass="38291">MKTRAMVCHAPGAPLVEEELDLAPPGPGEVLIEIMASGLCHTDLSQLEGVAAPYPFPIVVGHEGAGVVREVGPGVTSLRVGDHVVPLGIGECGECGNCRSGLTNLCEAFLADMASQPTPFSLGGKRVSAYSGVGSLAQFIVTAERNVALIRKDVPFELACTVGCCVATGVGAVLHTADVGEGATVAVFGLGGIGLNVVQGARLAGASRIIGVDINPLRDAQGRRFGMTDFIDARNADPVDAIRALTGGGCDFAFECAGNIKLMQQAFESTRIGWGCTVVLGVPPDGAALSLVPFQLQLGRRVQGSFMGNMKGRSQLPGLLDHYAEGRLNLDDLVTHRLPMREVNNGFALMKRGEALRTVVSFARNES</sequence>
<dbReference type="Gene3D" id="3.40.50.720">
    <property type="entry name" value="NAD(P)-binding Rossmann-like Domain"/>
    <property type="match status" value="1"/>
</dbReference>
<dbReference type="RefSeq" id="WP_011906922.1">
    <property type="nucleotide sequence ID" value="NC_009427.1"/>
</dbReference>
<keyword evidence="9" id="KW-1185">Reference proteome</keyword>
<proteinExistence type="inferred from homology"/>
<evidence type="ECO:0000313" key="8">
    <source>
        <dbReference type="EMBL" id="ABP64538.1"/>
    </source>
</evidence>
<keyword evidence="3 6" id="KW-0862">Zinc</keyword>
<dbReference type="Proteomes" id="UP000009134">
    <property type="component" value="Plasmid pNL2"/>
</dbReference>
<evidence type="ECO:0000259" key="7">
    <source>
        <dbReference type="SMART" id="SM00829"/>
    </source>
</evidence>
<organism evidence="8 9">
    <name type="scientific">Novosphingobium aromaticivorans (strain ATCC 700278 / DSM 12444 / CCUG 56034 / CIP 105152 / NBRC 16084 / F199)</name>
    <dbReference type="NCBI Taxonomy" id="279238"/>
    <lineage>
        <taxon>Bacteria</taxon>
        <taxon>Pseudomonadati</taxon>
        <taxon>Pseudomonadota</taxon>
        <taxon>Alphaproteobacteria</taxon>
        <taxon>Sphingomonadales</taxon>
        <taxon>Sphingomonadaceae</taxon>
        <taxon>Novosphingobium</taxon>
    </lineage>
</organism>
<evidence type="ECO:0000256" key="1">
    <source>
        <dbReference type="ARBA" id="ARBA00001947"/>
    </source>
</evidence>
<dbReference type="InterPro" id="IPR011032">
    <property type="entry name" value="GroES-like_sf"/>
</dbReference>
<dbReference type="FunFam" id="3.40.50.720:FF:000003">
    <property type="entry name" value="S-(hydroxymethyl)glutathione dehydrogenase"/>
    <property type="match status" value="1"/>
</dbReference>
<dbReference type="PANTHER" id="PTHR43880">
    <property type="entry name" value="ALCOHOL DEHYDROGENASE"/>
    <property type="match status" value="1"/>
</dbReference>
<geneLocation type="plasmid" evidence="8 9">
    <name>pNL2</name>
</geneLocation>
<dbReference type="KEGG" id="nar:Saro_3679"/>
<dbReference type="InterPro" id="IPR036291">
    <property type="entry name" value="NAD(P)-bd_dom_sf"/>
</dbReference>
<dbReference type="GO" id="GO:0046294">
    <property type="term" value="P:formaldehyde catabolic process"/>
    <property type="evidence" value="ECO:0007669"/>
    <property type="project" value="TreeGrafter"/>
</dbReference>
<reference evidence="8 9" key="1">
    <citation type="submission" date="2007-04" db="EMBL/GenBank/DDBJ databases">
        <title>Complete sequence of plasmid pNL2 of Novosphingobium aromaticivorans DSM 12444.</title>
        <authorList>
            <consortium name="US DOE Joint Genome Institute"/>
            <person name="Copeland A."/>
            <person name="Lucas S."/>
            <person name="Lapidus A."/>
            <person name="Barry K."/>
            <person name="Detter J.C."/>
            <person name="Glavina del Rio T."/>
            <person name="Hammon N."/>
            <person name="Israni S."/>
            <person name="Dalin E."/>
            <person name="Tice H."/>
            <person name="Pitluck S."/>
            <person name="Chertkov O."/>
            <person name="Han C."/>
            <person name="Thomson S."/>
            <person name="Schmutz J."/>
            <person name="Larimer F."/>
            <person name="Land M."/>
            <person name="Kyrpides N."/>
            <person name="Ivanova N."/>
            <person name="Fredrickson J."/>
            <person name="Romine M.F."/>
            <person name="Richardson P."/>
        </authorList>
    </citation>
    <scope>NUCLEOTIDE SEQUENCE [LARGE SCALE GENOMIC DNA]</scope>
    <source>
        <strain evidence="9">ATCC 700278 / DSM 12444 / CCUG 56034 / CIP 105152 / NBRC 16084 / F199</strain>
        <plasmid evidence="8 9">pNL2</plasmid>
    </source>
</reference>
<dbReference type="PROSITE" id="PS00059">
    <property type="entry name" value="ADH_ZINC"/>
    <property type="match status" value="1"/>
</dbReference>
<dbReference type="AlphaFoldDB" id="A4XF27"/>
<gene>
    <name evidence="8" type="ordered locus">Saro_3679</name>
</gene>
<evidence type="ECO:0000256" key="5">
    <source>
        <dbReference type="ARBA" id="ARBA00023027"/>
    </source>
</evidence>
<dbReference type="Pfam" id="PF08240">
    <property type="entry name" value="ADH_N"/>
    <property type="match status" value="1"/>
</dbReference>
<dbReference type="InterPro" id="IPR013149">
    <property type="entry name" value="ADH-like_C"/>
</dbReference>
<name>A4XF27_NOVAD</name>
<evidence type="ECO:0000256" key="4">
    <source>
        <dbReference type="ARBA" id="ARBA00023002"/>
    </source>
</evidence>
<dbReference type="InterPro" id="IPR002328">
    <property type="entry name" value="ADH_Zn_CS"/>
</dbReference>
<dbReference type="SUPFAM" id="SSF51735">
    <property type="entry name" value="NAD(P)-binding Rossmann-fold domains"/>
    <property type="match status" value="1"/>
</dbReference>
<dbReference type="PANTHER" id="PTHR43880:SF12">
    <property type="entry name" value="ALCOHOL DEHYDROGENASE CLASS-3"/>
    <property type="match status" value="1"/>
</dbReference>
<comment type="similarity">
    <text evidence="6">Belongs to the zinc-containing alcohol dehydrogenase family.</text>
</comment>
<dbReference type="CDD" id="cd08277">
    <property type="entry name" value="liver_alcohol_DH_like"/>
    <property type="match status" value="1"/>
</dbReference>
<evidence type="ECO:0000313" key="9">
    <source>
        <dbReference type="Proteomes" id="UP000009134"/>
    </source>
</evidence>
<protein>
    <submittedName>
        <fullName evidence="8">Alcohol dehydrogenase, zinc-binding domain protein</fullName>
    </submittedName>
</protein>
<dbReference type="HOGENOM" id="CLU_026673_14_0_5"/>
<dbReference type="InterPro" id="IPR013154">
    <property type="entry name" value="ADH-like_N"/>
</dbReference>
<dbReference type="Pfam" id="PF00107">
    <property type="entry name" value="ADH_zinc_N"/>
    <property type="match status" value="1"/>
</dbReference>
<dbReference type="GO" id="GO:0008270">
    <property type="term" value="F:zinc ion binding"/>
    <property type="evidence" value="ECO:0007669"/>
    <property type="project" value="InterPro"/>
</dbReference>
<dbReference type="eggNOG" id="COG1062">
    <property type="taxonomic scope" value="Bacteria"/>
</dbReference>
<dbReference type="EMBL" id="CP000677">
    <property type="protein sequence ID" value="ABP64538.1"/>
    <property type="molecule type" value="Genomic_DNA"/>
</dbReference>
<dbReference type="GO" id="GO:0051903">
    <property type="term" value="F:S-(hydroxymethyl)glutathione dehydrogenase [NAD(P)+] activity"/>
    <property type="evidence" value="ECO:0007669"/>
    <property type="project" value="TreeGrafter"/>
</dbReference>
<keyword evidence="8" id="KW-0614">Plasmid</keyword>
<dbReference type="SUPFAM" id="SSF50129">
    <property type="entry name" value="GroES-like"/>
    <property type="match status" value="2"/>
</dbReference>
<feature type="domain" description="Enoyl reductase (ER)" evidence="7">
    <location>
        <begin position="12"/>
        <end position="360"/>
    </location>
</feature>
<evidence type="ECO:0000256" key="6">
    <source>
        <dbReference type="RuleBase" id="RU361277"/>
    </source>
</evidence>
<keyword evidence="4" id="KW-0560">Oxidoreductase</keyword>
<dbReference type="Gene3D" id="3.90.180.10">
    <property type="entry name" value="Medium-chain alcohol dehydrogenases, catalytic domain"/>
    <property type="match status" value="1"/>
</dbReference>
<keyword evidence="2 6" id="KW-0479">Metal-binding</keyword>
<evidence type="ECO:0000256" key="2">
    <source>
        <dbReference type="ARBA" id="ARBA00022723"/>
    </source>
</evidence>
<comment type="cofactor">
    <cofactor evidence="1 6">
        <name>Zn(2+)</name>
        <dbReference type="ChEBI" id="CHEBI:29105"/>
    </cofactor>
</comment>